<protein>
    <recommendedName>
        <fullName evidence="15">C4-dicarboxylate transport sensor protein DctB</fullName>
        <ecNumber evidence="3">2.7.13.3</ecNumber>
    </recommendedName>
</protein>
<evidence type="ECO:0000259" key="17">
    <source>
        <dbReference type="PROSITE" id="PS50109"/>
    </source>
</evidence>
<keyword evidence="6" id="KW-0597">Phosphoprotein</keyword>
<dbReference type="InterPro" id="IPR003661">
    <property type="entry name" value="HisK_dim/P_dom"/>
</dbReference>
<evidence type="ECO:0000256" key="8">
    <source>
        <dbReference type="ARBA" id="ARBA00022692"/>
    </source>
</evidence>
<evidence type="ECO:0000256" key="3">
    <source>
        <dbReference type="ARBA" id="ARBA00012438"/>
    </source>
</evidence>
<dbReference type="InterPro" id="IPR005467">
    <property type="entry name" value="His_kinase_dom"/>
</dbReference>
<evidence type="ECO:0000256" key="12">
    <source>
        <dbReference type="ARBA" id="ARBA00022989"/>
    </source>
</evidence>
<dbReference type="SUPFAM" id="SSF47384">
    <property type="entry name" value="Homodimeric domain of signal transducing histidine kinase"/>
    <property type="match status" value="1"/>
</dbReference>
<dbReference type="InterPro" id="IPR003594">
    <property type="entry name" value="HATPase_dom"/>
</dbReference>
<feature type="domain" description="Histidine kinase" evidence="17">
    <location>
        <begin position="394"/>
        <end position="607"/>
    </location>
</feature>
<dbReference type="SMART" id="SM00388">
    <property type="entry name" value="HisKA"/>
    <property type="match status" value="1"/>
</dbReference>
<dbReference type="InterPro" id="IPR036890">
    <property type="entry name" value="HATPase_C_sf"/>
</dbReference>
<dbReference type="Gene3D" id="3.30.565.10">
    <property type="entry name" value="Histidine kinase-like ATPase, C-terminal domain"/>
    <property type="match status" value="1"/>
</dbReference>
<dbReference type="SUPFAM" id="SSF103190">
    <property type="entry name" value="Sensory domain-like"/>
    <property type="match status" value="1"/>
</dbReference>
<dbReference type="GO" id="GO:0005886">
    <property type="term" value="C:plasma membrane"/>
    <property type="evidence" value="ECO:0007669"/>
    <property type="project" value="UniProtKB-SubCell"/>
</dbReference>
<evidence type="ECO:0000256" key="16">
    <source>
        <dbReference type="SAM" id="Phobius"/>
    </source>
</evidence>
<dbReference type="InterPro" id="IPR033479">
    <property type="entry name" value="dCache_1"/>
</dbReference>
<dbReference type="SUPFAM" id="SSF55874">
    <property type="entry name" value="ATPase domain of HSP90 chaperone/DNA topoisomerase II/histidine kinase"/>
    <property type="match status" value="1"/>
</dbReference>
<dbReference type="EC" id="2.7.13.3" evidence="3"/>
<evidence type="ECO:0000256" key="6">
    <source>
        <dbReference type="ARBA" id="ARBA00022553"/>
    </source>
</evidence>
<dbReference type="InterPro" id="IPR017055">
    <property type="entry name" value="Sig_transdc_His_kinase_DctB"/>
</dbReference>
<keyword evidence="11" id="KW-0067">ATP-binding</keyword>
<dbReference type="Pfam" id="PF02743">
    <property type="entry name" value="dCache_1"/>
    <property type="match status" value="1"/>
</dbReference>
<dbReference type="PRINTS" id="PR00344">
    <property type="entry name" value="BCTRLSENSOR"/>
</dbReference>
<gene>
    <name evidence="18" type="ORF">HELGO_WM26793</name>
</gene>
<dbReference type="AlphaFoldDB" id="A0A6S6U8X8"/>
<dbReference type="Gene3D" id="3.30.450.20">
    <property type="entry name" value="PAS domain"/>
    <property type="match status" value="2"/>
</dbReference>
<feature type="transmembrane region" description="Helical" evidence="16">
    <location>
        <begin position="324"/>
        <end position="344"/>
    </location>
</feature>
<dbReference type="Gene3D" id="1.10.287.130">
    <property type="match status" value="1"/>
</dbReference>
<dbReference type="InterPro" id="IPR029151">
    <property type="entry name" value="Sensor-like_sf"/>
</dbReference>
<reference evidence="18" key="1">
    <citation type="submission" date="2020-01" db="EMBL/GenBank/DDBJ databases">
        <authorList>
            <person name="Meier V. D."/>
            <person name="Meier V D."/>
        </authorList>
    </citation>
    <scope>NUCLEOTIDE SEQUENCE</scope>
    <source>
        <strain evidence="18">HLG_WM_MAG_09</strain>
    </source>
</reference>
<dbReference type="PROSITE" id="PS50109">
    <property type="entry name" value="HIS_KIN"/>
    <property type="match status" value="1"/>
</dbReference>
<keyword evidence="14 16" id="KW-0472">Membrane</keyword>
<evidence type="ECO:0000256" key="1">
    <source>
        <dbReference type="ARBA" id="ARBA00000085"/>
    </source>
</evidence>
<dbReference type="GO" id="GO:0000155">
    <property type="term" value="F:phosphorelay sensor kinase activity"/>
    <property type="evidence" value="ECO:0007669"/>
    <property type="project" value="InterPro"/>
</dbReference>
<keyword evidence="13" id="KW-0902">Two-component regulatory system</keyword>
<dbReference type="Pfam" id="PF02518">
    <property type="entry name" value="HATPase_c"/>
    <property type="match status" value="1"/>
</dbReference>
<dbReference type="CDD" id="cd00082">
    <property type="entry name" value="HisKA"/>
    <property type="match status" value="1"/>
</dbReference>
<evidence type="ECO:0000256" key="9">
    <source>
        <dbReference type="ARBA" id="ARBA00022741"/>
    </source>
</evidence>
<feature type="transmembrane region" description="Helical" evidence="16">
    <location>
        <begin position="31"/>
        <end position="51"/>
    </location>
</feature>
<comment type="catalytic activity">
    <reaction evidence="1">
        <text>ATP + protein L-histidine = ADP + protein N-phospho-L-histidine.</text>
        <dbReference type="EC" id="2.7.13.3"/>
    </reaction>
</comment>
<evidence type="ECO:0000256" key="4">
    <source>
        <dbReference type="ARBA" id="ARBA00022475"/>
    </source>
</evidence>
<evidence type="ECO:0000256" key="2">
    <source>
        <dbReference type="ARBA" id="ARBA00004429"/>
    </source>
</evidence>
<dbReference type="CDD" id="cd12914">
    <property type="entry name" value="PDC1_DGC_like"/>
    <property type="match status" value="1"/>
</dbReference>
<dbReference type="InterPro" id="IPR004358">
    <property type="entry name" value="Sig_transdc_His_kin-like_C"/>
</dbReference>
<dbReference type="GO" id="GO:0005524">
    <property type="term" value="F:ATP binding"/>
    <property type="evidence" value="ECO:0007669"/>
    <property type="project" value="UniProtKB-KW"/>
</dbReference>
<evidence type="ECO:0000256" key="5">
    <source>
        <dbReference type="ARBA" id="ARBA00022519"/>
    </source>
</evidence>
<evidence type="ECO:0000256" key="13">
    <source>
        <dbReference type="ARBA" id="ARBA00023012"/>
    </source>
</evidence>
<name>A0A6S6U8X8_9GAMM</name>
<keyword evidence="9" id="KW-0547">Nucleotide-binding</keyword>
<evidence type="ECO:0000313" key="18">
    <source>
        <dbReference type="EMBL" id="CAA6830775.1"/>
    </source>
</evidence>
<keyword evidence="4" id="KW-1003">Cell membrane</keyword>
<evidence type="ECO:0000256" key="7">
    <source>
        <dbReference type="ARBA" id="ARBA00022679"/>
    </source>
</evidence>
<comment type="subcellular location">
    <subcellularLocation>
        <location evidence="2">Cell inner membrane</location>
        <topology evidence="2">Multi-pass membrane protein</topology>
    </subcellularLocation>
</comment>
<evidence type="ECO:0000256" key="10">
    <source>
        <dbReference type="ARBA" id="ARBA00022777"/>
    </source>
</evidence>
<evidence type="ECO:0000256" key="11">
    <source>
        <dbReference type="ARBA" id="ARBA00022840"/>
    </source>
</evidence>
<keyword evidence="5" id="KW-0997">Cell inner membrane</keyword>
<dbReference type="PANTHER" id="PTHR43065:SF46">
    <property type="entry name" value="C4-DICARBOXYLATE TRANSPORT SENSOR PROTEIN DCTB"/>
    <property type="match status" value="1"/>
</dbReference>
<dbReference type="EMBL" id="CACVAT010000628">
    <property type="protein sequence ID" value="CAA6830775.1"/>
    <property type="molecule type" value="Genomic_DNA"/>
</dbReference>
<evidence type="ECO:0000256" key="14">
    <source>
        <dbReference type="ARBA" id="ARBA00023136"/>
    </source>
</evidence>
<proteinExistence type="predicted"/>
<keyword evidence="12 16" id="KW-1133">Transmembrane helix</keyword>
<dbReference type="Pfam" id="PF00512">
    <property type="entry name" value="HisKA"/>
    <property type="match status" value="1"/>
</dbReference>
<dbReference type="PIRSF" id="PIRSF036431">
    <property type="entry name" value="STHK_DctB"/>
    <property type="match status" value="1"/>
</dbReference>
<keyword evidence="10 18" id="KW-0418">Kinase</keyword>
<dbReference type="PANTHER" id="PTHR43065">
    <property type="entry name" value="SENSOR HISTIDINE KINASE"/>
    <property type="match status" value="1"/>
</dbReference>
<sequence length="621" mass="69397">MSWIKRLNRSAPVSEVSVSGSRQSYLLGRAAIAWLSVLVSALVLLTVYYMAQRTALDQLRNTSEYHMTRLSGAIEATLGKHEYLPALLAQNELLRNFLNGSSDLSAEQVSVRLQSMNQIARTLDIYVMNADGVTLASSNWDKSHSFVGKNYAFRPYFEDALNASRGRYFALGTNSQERGYYFSALVKSDEGQRLGVVVAKMSVGQLEAEWQNDAVDFMVTDKDGIIFMASRSDWRLSKKDTPEKKIISLRPLSQESRRKLQAERRYSTRTPEALNEFDLQPLDAGLNRARINGEGYLSLKKEQSYGWDVYVFAKWDHVTHSVELAVGLAALLMSLTGLLILLLWKNQQQRRRYEQQVLEGLETKVEERTYELRRTQEELVQAAKMAALGQLSAAITHEINNPLSAIRTYADNAQQFLQIGRSEMAEANLQEITGLTERMAMITRQLKTFSRKSQGRVERCDLAGALDSALLIMQSKLTQHDVALHQQRNIDAQWVQADLVWLEQILVNLYSNAIDAVSEQPDGQIWLSTERRGGEVFVYVSDNGGGISVEDSARVFEAFFTTKSMGKGLGLGLSISYRLAQDMGGELTVGNSEHGGAVFSLKLAVAKQVADVTLDAGDESK</sequence>
<dbReference type="FunFam" id="1.10.287.130:FF:000049">
    <property type="entry name" value="C4-dicarboxylate transport sensor protein DctB"/>
    <property type="match status" value="1"/>
</dbReference>
<evidence type="ECO:0000256" key="15">
    <source>
        <dbReference type="ARBA" id="ARBA00073143"/>
    </source>
</evidence>
<accession>A0A6S6U8X8</accession>
<dbReference type="InterPro" id="IPR036097">
    <property type="entry name" value="HisK_dim/P_sf"/>
</dbReference>
<organism evidence="18">
    <name type="scientific">uncultured Thiotrichaceae bacterium</name>
    <dbReference type="NCBI Taxonomy" id="298394"/>
    <lineage>
        <taxon>Bacteria</taxon>
        <taxon>Pseudomonadati</taxon>
        <taxon>Pseudomonadota</taxon>
        <taxon>Gammaproteobacteria</taxon>
        <taxon>Thiotrichales</taxon>
        <taxon>Thiotrichaceae</taxon>
        <taxon>environmental samples</taxon>
    </lineage>
</organism>
<dbReference type="SMART" id="SM00387">
    <property type="entry name" value="HATPase_c"/>
    <property type="match status" value="1"/>
</dbReference>
<keyword evidence="7" id="KW-0808">Transferase</keyword>
<keyword evidence="8 16" id="KW-0812">Transmembrane</keyword>